<dbReference type="Pfam" id="PF00069">
    <property type="entry name" value="Pkinase"/>
    <property type="match status" value="1"/>
</dbReference>
<keyword evidence="3" id="KW-0808">Transferase</keyword>
<keyword evidence="6 9" id="KW-0067">ATP-binding</keyword>
<evidence type="ECO:0000256" key="9">
    <source>
        <dbReference type="PROSITE-ProRule" id="PRU10141"/>
    </source>
</evidence>
<dbReference type="PANTHER" id="PTHR47634">
    <property type="entry name" value="PROTEIN KINASE DOMAIN-CONTAINING PROTEIN-RELATED"/>
    <property type="match status" value="1"/>
</dbReference>
<evidence type="ECO:0000256" key="7">
    <source>
        <dbReference type="ARBA" id="ARBA00047899"/>
    </source>
</evidence>
<sequence length="429" mass="49007">MSLFSRLWKPLFSRMWKPLAFPSEGFPLIPADEKIEEELLPTYVASRYYPVKIGEIFHGRYQVVGKLGYGVTSTVWLARDFRERRYVALKLYNKSESASIALSNELDAYKRIENSSINHPGRRAVRWLLDSFDIDGPSGQHRCLVHPPLWDSVYGFRRRNPAGKLPEPLMALVLKPLFHALDLLHQDCHIAHTDIQEKNLLFGADESVLKAFEKEELVKPCPRKEANERTIYVSRELGIPEDFGAPVLCDFGAAMPLDNGFNHLQKIQPNQYRAPEVILDIPWTSSVDIWNVGCMIWDSFQGGNLFTGRDPETGTYQSRAHLAEMIALLGPPPPSLLARANSKSNFFSDAGKLYATLKTLAFSNMTSEDEFCAGISIPQSRPLEQRESVLKGEDRDCFLRFMRKMLQWDPEKRSSAKELAEDEWILKHY</sequence>
<evidence type="ECO:0000256" key="6">
    <source>
        <dbReference type="ARBA" id="ARBA00022840"/>
    </source>
</evidence>
<evidence type="ECO:0000313" key="11">
    <source>
        <dbReference type="EMBL" id="KAG5927860.1"/>
    </source>
</evidence>
<feature type="binding site" evidence="9">
    <location>
        <position position="90"/>
    </location>
    <ligand>
        <name>ATP</name>
        <dbReference type="ChEBI" id="CHEBI:30616"/>
    </ligand>
</feature>
<comment type="caution">
    <text evidence="11">The sequence shown here is derived from an EMBL/GenBank/DDBJ whole genome shotgun (WGS) entry which is preliminary data.</text>
</comment>
<gene>
    <name evidence="11" type="ORF">E4U60_007909</name>
</gene>
<evidence type="ECO:0000256" key="2">
    <source>
        <dbReference type="ARBA" id="ARBA00022527"/>
    </source>
</evidence>
<keyword evidence="5" id="KW-0418">Kinase</keyword>
<evidence type="ECO:0000256" key="8">
    <source>
        <dbReference type="ARBA" id="ARBA00048679"/>
    </source>
</evidence>
<dbReference type="EC" id="2.7.11.1" evidence="1"/>
<dbReference type="Gene3D" id="3.30.200.20">
    <property type="entry name" value="Phosphorylase Kinase, domain 1"/>
    <property type="match status" value="1"/>
</dbReference>
<dbReference type="GO" id="GO:0005634">
    <property type="term" value="C:nucleus"/>
    <property type="evidence" value="ECO:0007669"/>
    <property type="project" value="TreeGrafter"/>
</dbReference>
<dbReference type="Proteomes" id="UP000706124">
    <property type="component" value="Unassembled WGS sequence"/>
</dbReference>
<reference evidence="11 12" key="1">
    <citation type="journal article" date="2020" name="bioRxiv">
        <title>Whole genome comparisons of ergot fungi reveals the divergence and evolution of species within the genus Claviceps are the result of varying mechanisms driving genome evolution and host range expansion.</title>
        <authorList>
            <person name="Wyka S.A."/>
            <person name="Mondo S.J."/>
            <person name="Liu M."/>
            <person name="Dettman J."/>
            <person name="Nalam V."/>
            <person name="Broders K.D."/>
        </authorList>
    </citation>
    <scope>NUCLEOTIDE SEQUENCE [LARGE SCALE GENOMIC DNA]</scope>
    <source>
        <strain evidence="11 12">CCC 1485</strain>
    </source>
</reference>
<comment type="catalytic activity">
    <reaction evidence="8">
        <text>L-seryl-[protein] + ATP = O-phospho-L-seryl-[protein] + ADP + H(+)</text>
        <dbReference type="Rhea" id="RHEA:17989"/>
        <dbReference type="Rhea" id="RHEA-COMP:9863"/>
        <dbReference type="Rhea" id="RHEA-COMP:11604"/>
        <dbReference type="ChEBI" id="CHEBI:15378"/>
        <dbReference type="ChEBI" id="CHEBI:29999"/>
        <dbReference type="ChEBI" id="CHEBI:30616"/>
        <dbReference type="ChEBI" id="CHEBI:83421"/>
        <dbReference type="ChEBI" id="CHEBI:456216"/>
        <dbReference type="EC" id="2.7.11.1"/>
    </reaction>
</comment>
<dbReference type="PROSITE" id="PS00107">
    <property type="entry name" value="PROTEIN_KINASE_ATP"/>
    <property type="match status" value="1"/>
</dbReference>
<dbReference type="InterPro" id="IPR051334">
    <property type="entry name" value="SRPK"/>
</dbReference>
<proteinExistence type="predicted"/>
<dbReference type="InterPro" id="IPR011009">
    <property type="entry name" value="Kinase-like_dom_sf"/>
</dbReference>
<dbReference type="GO" id="GO:0000245">
    <property type="term" value="P:spliceosomal complex assembly"/>
    <property type="evidence" value="ECO:0007669"/>
    <property type="project" value="TreeGrafter"/>
</dbReference>
<accession>A0A9P7SBJ2</accession>
<dbReference type="Gene3D" id="1.10.510.10">
    <property type="entry name" value="Transferase(Phosphotransferase) domain 1"/>
    <property type="match status" value="1"/>
</dbReference>
<dbReference type="InterPro" id="IPR017441">
    <property type="entry name" value="Protein_kinase_ATP_BS"/>
</dbReference>
<keyword evidence="12" id="KW-1185">Reference proteome</keyword>
<evidence type="ECO:0000313" key="12">
    <source>
        <dbReference type="Proteomes" id="UP000706124"/>
    </source>
</evidence>
<evidence type="ECO:0000256" key="1">
    <source>
        <dbReference type="ARBA" id="ARBA00012513"/>
    </source>
</evidence>
<dbReference type="PROSITE" id="PS50011">
    <property type="entry name" value="PROTEIN_KINASE_DOM"/>
    <property type="match status" value="1"/>
</dbReference>
<dbReference type="GO" id="GO:0004674">
    <property type="term" value="F:protein serine/threonine kinase activity"/>
    <property type="evidence" value="ECO:0007669"/>
    <property type="project" value="UniProtKB-KW"/>
</dbReference>
<dbReference type="OrthoDB" id="5979581at2759"/>
<dbReference type="GO" id="GO:0005524">
    <property type="term" value="F:ATP binding"/>
    <property type="evidence" value="ECO:0007669"/>
    <property type="project" value="UniProtKB-UniRule"/>
</dbReference>
<dbReference type="SUPFAM" id="SSF56112">
    <property type="entry name" value="Protein kinase-like (PK-like)"/>
    <property type="match status" value="1"/>
</dbReference>
<dbReference type="InterPro" id="IPR000719">
    <property type="entry name" value="Prot_kinase_dom"/>
</dbReference>
<organism evidence="11 12">
    <name type="scientific">Claviceps pazoutovae</name>
    <dbReference type="NCBI Taxonomy" id="1649127"/>
    <lineage>
        <taxon>Eukaryota</taxon>
        <taxon>Fungi</taxon>
        <taxon>Dikarya</taxon>
        <taxon>Ascomycota</taxon>
        <taxon>Pezizomycotina</taxon>
        <taxon>Sordariomycetes</taxon>
        <taxon>Hypocreomycetidae</taxon>
        <taxon>Hypocreales</taxon>
        <taxon>Clavicipitaceae</taxon>
        <taxon>Claviceps</taxon>
    </lineage>
</organism>
<name>A0A9P7SBJ2_9HYPO</name>
<dbReference type="SMART" id="SM00220">
    <property type="entry name" value="S_TKc"/>
    <property type="match status" value="1"/>
</dbReference>
<evidence type="ECO:0000256" key="3">
    <source>
        <dbReference type="ARBA" id="ARBA00022679"/>
    </source>
</evidence>
<feature type="domain" description="Protein kinase" evidence="10">
    <location>
        <begin position="61"/>
        <end position="425"/>
    </location>
</feature>
<comment type="catalytic activity">
    <reaction evidence="7">
        <text>L-threonyl-[protein] + ATP = O-phospho-L-threonyl-[protein] + ADP + H(+)</text>
        <dbReference type="Rhea" id="RHEA:46608"/>
        <dbReference type="Rhea" id="RHEA-COMP:11060"/>
        <dbReference type="Rhea" id="RHEA-COMP:11605"/>
        <dbReference type="ChEBI" id="CHEBI:15378"/>
        <dbReference type="ChEBI" id="CHEBI:30013"/>
        <dbReference type="ChEBI" id="CHEBI:30616"/>
        <dbReference type="ChEBI" id="CHEBI:61977"/>
        <dbReference type="ChEBI" id="CHEBI:456216"/>
        <dbReference type="EC" id="2.7.11.1"/>
    </reaction>
</comment>
<keyword evidence="4 9" id="KW-0547">Nucleotide-binding</keyword>
<dbReference type="EMBL" id="SRPO01000969">
    <property type="protein sequence ID" value="KAG5927860.1"/>
    <property type="molecule type" value="Genomic_DNA"/>
</dbReference>
<evidence type="ECO:0000256" key="5">
    <source>
        <dbReference type="ARBA" id="ARBA00022777"/>
    </source>
</evidence>
<dbReference type="GO" id="GO:0005737">
    <property type="term" value="C:cytoplasm"/>
    <property type="evidence" value="ECO:0007669"/>
    <property type="project" value="TreeGrafter"/>
</dbReference>
<evidence type="ECO:0000256" key="4">
    <source>
        <dbReference type="ARBA" id="ARBA00022741"/>
    </source>
</evidence>
<keyword evidence="2" id="KW-0723">Serine/threonine-protein kinase</keyword>
<dbReference type="GO" id="GO:0050684">
    <property type="term" value="P:regulation of mRNA processing"/>
    <property type="evidence" value="ECO:0007669"/>
    <property type="project" value="TreeGrafter"/>
</dbReference>
<dbReference type="PANTHER" id="PTHR47634:SF9">
    <property type="entry name" value="PROTEIN KINASE DOMAIN-CONTAINING PROTEIN-RELATED"/>
    <property type="match status" value="1"/>
</dbReference>
<evidence type="ECO:0000259" key="10">
    <source>
        <dbReference type="PROSITE" id="PS50011"/>
    </source>
</evidence>
<dbReference type="AlphaFoldDB" id="A0A9P7SBJ2"/>
<protein>
    <recommendedName>
        <fullName evidence="1">non-specific serine/threonine protein kinase</fullName>
        <ecNumber evidence="1">2.7.11.1</ecNumber>
    </recommendedName>
</protein>